<keyword evidence="2" id="KW-1185">Reference proteome</keyword>
<protein>
    <recommendedName>
        <fullName evidence="3">Bacteriocin biosynthesis cyclodehydratase domain-containing protein</fullName>
    </recommendedName>
</protein>
<sequence>MTTLRPRGPLLHPRIPILVRSTGQVQLGWDPETAVLCEAPGLDTQQVLGFLRLLDGLNSRPAIVWRARSLGLDPGRATGLFEVIDAAGLVIHPSCPAGCVRTIRVHGTGPLADAISSGLCALGIRPSRSRDRSGRQPGPVAPADLVVLADALIPDPCLVRELFRARIAHLVVRLRDGKGLVGPLVLPGFTSCLRCADFARVDRDADWPRLAAQLLGRTGHASPAGIAAVAALALGELETILACDPVSPPETLNRTLEFDLGTRQLRRRSWTPHERCGCLASQNPGVL</sequence>
<evidence type="ECO:0008006" key="3">
    <source>
        <dbReference type="Google" id="ProtNLM"/>
    </source>
</evidence>
<dbReference type="Gene3D" id="3.40.50.720">
    <property type="entry name" value="NAD(P)-binding Rossmann-like Domain"/>
    <property type="match status" value="1"/>
</dbReference>
<evidence type="ECO:0000313" key="2">
    <source>
        <dbReference type="Proteomes" id="UP000565715"/>
    </source>
</evidence>
<organism evidence="1 2">
    <name type="scientific">Nocardia speluncae</name>
    <dbReference type="NCBI Taxonomy" id="419477"/>
    <lineage>
        <taxon>Bacteria</taxon>
        <taxon>Bacillati</taxon>
        <taxon>Actinomycetota</taxon>
        <taxon>Actinomycetes</taxon>
        <taxon>Mycobacteriales</taxon>
        <taxon>Nocardiaceae</taxon>
        <taxon>Nocardia</taxon>
    </lineage>
</organism>
<gene>
    <name evidence="1" type="ORF">HGA13_12880</name>
</gene>
<reference evidence="1 2" key="1">
    <citation type="submission" date="2020-04" db="EMBL/GenBank/DDBJ databases">
        <title>MicrobeNet Type strains.</title>
        <authorList>
            <person name="Nicholson A.C."/>
        </authorList>
    </citation>
    <scope>NUCLEOTIDE SEQUENCE [LARGE SCALE GENOMIC DNA]</scope>
    <source>
        <strain evidence="1 2">DSM 45078</strain>
    </source>
</reference>
<accession>A0A846XH89</accession>
<dbReference type="Proteomes" id="UP000565715">
    <property type="component" value="Unassembled WGS sequence"/>
</dbReference>
<proteinExistence type="predicted"/>
<evidence type="ECO:0000313" key="1">
    <source>
        <dbReference type="EMBL" id="NKY33963.1"/>
    </source>
</evidence>
<dbReference type="RefSeq" id="WP_068048962.1">
    <property type="nucleotide sequence ID" value="NZ_JAAXOO010000003.1"/>
</dbReference>
<dbReference type="EMBL" id="JAAXOO010000003">
    <property type="protein sequence ID" value="NKY33963.1"/>
    <property type="molecule type" value="Genomic_DNA"/>
</dbReference>
<name>A0A846XH89_9NOCA</name>
<comment type="caution">
    <text evidence="1">The sequence shown here is derived from an EMBL/GenBank/DDBJ whole genome shotgun (WGS) entry which is preliminary data.</text>
</comment>
<dbReference type="AlphaFoldDB" id="A0A846XH89"/>